<evidence type="ECO:0000313" key="2">
    <source>
        <dbReference type="Proteomes" id="UP000240505"/>
    </source>
</evidence>
<sequence>MNWTVALPMYNVSPRLRDGYEAFAAALLLQAELDHDTTLVRDVPLPGFWARAGLLLSQTCGYPYVTGLRDDVTLLATPCYDVPGCAGSDYRSALVVRAASGIATLADARGRVAAVNEPHSNSGMNLLRHAVAPLARDGRFFAEVQWSGSHATSVAMVQAGAADIAAIDCVTWAYLCEERPADVAGLAVLGYSAGAPGLPLVAGADVPAASVERLRAALLAPGPALEATLAPLRILGFAYRDDAAYGRIAQLEDEAVQLGYPSLA</sequence>
<dbReference type="Proteomes" id="UP000240505">
    <property type="component" value="Chromosome"/>
</dbReference>
<reference evidence="1 2" key="1">
    <citation type="submission" date="2018-03" db="EMBL/GenBank/DDBJ databases">
        <title>Massilia armeniaca sp. nov., isolated from desert soil.</title>
        <authorList>
            <person name="Huang H."/>
            <person name="Ren M."/>
        </authorList>
    </citation>
    <scope>NUCLEOTIDE SEQUENCE [LARGE SCALE GENOMIC DNA]</scope>
    <source>
        <strain evidence="1 2">ZMN-3</strain>
    </source>
</reference>
<organism evidence="1 2">
    <name type="scientific">Pseudoduganella armeniaca</name>
    <dbReference type="NCBI Taxonomy" id="2072590"/>
    <lineage>
        <taxon>Bacteria</taxon>
        <taxon>Pseudomonadati</taxon>
        <taxon>Pseudomonadota</taxon>
        <taxon>Betaproteobacteria</taxon>
        <taxon>Burkholderiales</taxon>
        <taxon>Oxalobacteraceae</taxon>
        <taxon>Telluria group</taxon>
        <taxon>Pseudoduganella</taxon>
    </lineage>
</organism>
<dbReference type="SUPFAM" id="SSF53850">
    <property type="entry name" value="Periplasmic binding protein-like II"/>
    <property type="match status" value="1"/>
</dbReference>
<evidence type="ECO:0000313" key="1">
    <source>
        <dbReference type="EMBL" id="AVR97296.1"/>
    </source>
</evidence>
<dbReference type="PANTHER" id="PTHR35841:SF1">
    <property type="entry name" value="PHOSPHONATES-BINDING PERIPLASMIC PROTEIN"/>
    <property type="match status" value="1"/>
</dbReference>
<name>A0A2R4CCF4_9BURK</name>
<gene>
    <name evidence="1" type="ORF">C9I28_17835</name>
</gene>
<keyword evidence="2" id="KW-1185">Reference proteome</keyword>
<dbReference type="Gene3D" id="3.40.190.10">
    <property type="entry name" value="Periplasmic binding protein-like II"/>
    <property type="match status" value="1"/>
</dbReference>
<proteinExistence type="predicted"/>
<protein>
    <submittedName>
        <fullName evidence="1">Phosphate ABC transporter substrate-binding protein</fullName>
    </submittedName>
</protein>
<dbReference type="PANTHER" id="PTHR35841">
    <property type="entry name" value="PHOSPHONATES-BINDING PERIPLASMIC PROTEIN"/>
    <property type="match status" value="1"/>
</dbReference>
<dbReference type="EMBL" id="CP028324">
    <property type="protein sequence ID" value="AVR97296.1"/>
    <property type="molecule type" value="Genomic_DNA"/>
</dbReference>
<dbReference type="KEGG" id="masz:C9I28_17835"/>
<accession>A0A2R4CCF4</accession>
<dbReference type="OrthoDB" id="5599602at2"/>
<dbReference type="AlphaFoldDB" id="A0A2R4CCF4"/>
<dbReference type="RefSeq" id="WP_107142641.1">
    <property type="nucleotide sequence ID" value="NZ_CP028324.1"/>
</dbReference>
<dbReference type="Pfam" id="PF12974">
    <property type="entry name" value="Phosphonate-bd"/>
    <property type="match status" value="1"/>
</dbReference>